<accession>A0A2N5XTY2</accession>
<comment type="subcellular location">
    <subcellularLocation>
        <location evidence="1">Cell inner membrane</location>
        <topology evidence="1">Multi-pass membrane protein</topology>
    </subcellularLocation>
</comment>
<dbReference type="PANTHER" id="PTHR32089">
    <property type="entry name" value="METHYL-ACCEPTING CHEMOTAXIS PROTEIN MCPB"/>
    <property type="match status" value="1"/>
</dbReference>
<dbReference type="Gene3D" id="1.10.287.950">
    <property type="entry name" value="Methyl-accepting chemotaxis protein"/>
    <property type="match status" value="1"/>
</dbReference>
<dbReference type="PROSITE" id="PS50192">
    <property type="entry name" value="T_SNARE"/>
    <property type="match status" value="1"/>
</dbReference>
<keyword evidence="7" id="KW-0812">Transmembrane</keyword>
<dbReference type="PANTHER" id="PTHR32089:SF112">
    <property type="entry name" value="LYSOZYME-LIKE PROTEIN-RELATED"/>
    <property type="match status" value="1"/>
</dbReference>
<evidence type="ECO:0000313" key="12">
    <source>
        <dbReference type="Proteomes" id="UP000234881"/>
    </source>
</evidence>
<feature type="transmembrane region" description="Helical" evidence="7">
    <location>
        <begin position="206"/>
        <end position="227"/>
    </location>
</feature>
<dbReference type="Pfam" id="PF00015">
    <property type="entry name" value="MCPsignal"/>
    <property type="match status" value="1"/>
</dbReference>
<dbReference type="Proteomes" id="UP000234881">
    <property type="component" value="Unassembled WGS sequence"/>
</dbReference>
<keyword evidence="3 5" id="KW-0807">Transducer</keyword>
<name>A0A2N5XTY2_9HYPH</name>
<dbReference type="GO" id="GO:0005886">
    <property type="term" value="C:plasma membrane"/>
    <property type="evidence" value="ECO:0007669"/>
    <property type="project" value="UniProtKB-SubCell"/>
</dbReference>
<proteinExistence type="inferred from homology"/>
<evidence type="ECO:0000256" key="5">
    <source>
        <dbReference type="PROSITE-ProRule" id="PRU00284"/>
    </source>
</evidence>
<dbReference type="PROSITE" id="PS50885">
    <property type="entry name" value="HAMP"/>
    <property type="match status" value="1"/>
</dbReference>
<keyword evidence="2" id="KW-0997">Cell inner membrane</keyword>
<dbReference type="EMBL" id="PKUQ01000012">
    <property type="protein sequence ID" value="PLW77949.1"/>
    <property type="molecule type" value="Genomic_DNA"/>
</dbReference>
<feature type="compositionally biased region" description="Basic and acidic residues" evidence="6">
    <location>
        <begin position="279"/>
        <end position="299"/>
    </location>
</feature>
<dbReference type="InterPro" id="IPR000727">
    <property type="entry name" value="T_SNARE_dom"/>
</dbReference>
<dbReference type="AlphaFoldDB" id="A0A2N5XTY2"/>
<evidence type="ECO:0000259" key="9">
    <source>
        <dbReference type="PROSITE" id="PS50192"/>
    </source>
</evidence>
<dbReference type="Gene3D" id="6.10.340.10">
    <property type="match status" value="1"/>
</dbReference>
<evidence type="ECO:0000256" key="4">
    <source>
        <dbReference type="ARBA" id="ARBA00029447"/>
    </source>
</evidence>
<dbReference type="OrthoDB" id="8482111at2"/>
<feature type="domain" description="Methyl-accepting transducer" evidence="8">
    <location>
        <begin position="320"/>
        <end position="542"/>
    </location>
</feature>
<reference evidence="11 12" key="1">
    <citation type="submission" date="2018-01" db="EMBL/GenBank/DDBJ databases">
        <title>The draft genome sequence of Cohaesibacter sp. H1304.</title>
        <authorList>
            <person name="Wang N.-N."/>
            <person name="Du Z.-J."/>
        </authorList>
    </citation>
    <scope>NUCLEOTIDE SEQUENCE [LARGE SCALE GENOMIC DNA]</scope>
    <source>
        <strain evidence="11 12">H1304</strain>
    </source>
</reference>
<keyword evidence="12" id="KW-1185">Reference proteome</keyword>
<evidence type="ECO:0000256" key="7">
    <source>
        <dbReference type="SAM" id="Phobius"/>
    </source>
</evidence>
<sequence>MLKNLSIRNLLIGSFSLVAVMTLGFVAVSEWMSSRVEESAELALEKSIRIAGPSLALTAVTKQIQTDVVQVQQWLTDISATRGLDGLNDGFDEAANNAKAFYQDIDRATTLAQELGLNDLVPKLDDARTHFESFYQVGQKMAQAYVDGGPEAGNKMMASFDAVAEKIGADVDIILQAQTAATANQIADLKHDIVAEKDLSKMRAMIVWASAIFLLVLFVATTFILLVRIIRPLNQITDVLTELAGGNNDVANPLAGHHDEIGAMGKAVEVFRSNAIERNQMEADREKRQADRAASHERTERVIEDFQNEMTAVLDALVSNADQMQDSSRVLSDIADDTARRANGAMSASDNASTNVGTVAAASEELSSSINEIARHVSETTGVVAEANQNARSSNEKVESLALAVNKIGQVVTLIKEITDQTNLLALNATIEAARAGEAGKGFAVVAAEVKALATQTAKATEEIASQVGAIQAQTGEAVLSIDAIAKTMEKVNGYTSSIAIAIEQQGEATDEISRNVVAAATGTQEVADNVAGVTTSVSETTKSATQVKQASTDVVTRTNELREAVSRFIRDVAAA</sequence>
<protein>
    <recommendedName>
        <fullName evidence="13">Methyl-accepting chemotaxis protein</fullName>
    </recommendedName>
</protein>
<dbReference type="SMART" id="SM00283">
    <property type="entry name" value="MA"/>
    <property type="match status" value="1"/>
</dbReference>
<feature type="region of interest" description="Disordered" evidence="6">
    <location>
        <begin position="278"/>
        <end position="299"/>
    </location>
</feature>
<evidence type="ECO:0000256" key="1">
    <source>
        <dbReference type="ARBA" id="ARBA00004429"/>
    </source>
</evidence>
<comment type="similarity">
    <text evidence="4">Belongs to the methyl-accepting chemotaxis (MCP) protein family.</text>
</comment>
<evidence type="ECO:0000256" key="3">
    <source>
        <dbReference type="ARBA" id="ARBA00023224"/>
    </source>
</evidence>
<dbReference type="InterPro" id="IPR004089">
    <property type="entry name" value="MCPsignal_dom"/>
</dbReference>
<dbReference type="PROSITE" id="PS50111">
    <property type="entry name" value="CHEMOTAXIS_TRANSDUC_2"/>
    <property type="match status" value="1"/>
</dbReference>
<dbReference type="GO" id="GO:0007165">
    <property type="term" value="P:signal transduction"/>
    <property type="evidence" value="ECO:0007669"/>
    <property type="project" value="UniProtKB-KW"/>
</dbReference>
<comment type="caution">
    <text evidence="11">The sequence shown here is derived from an EMBL/GenBank/DDBJ whole genome shotgun (WGS) entry which is preliminary data.</text>
</comment>
<dbReference type="RefSeq" id="WP_101533039.1">
    <property type="nucleotide sequence ID" value="NZ_JBFHIU010000074.1"/>
</dbReference>
<evidence type="ECO:0000256" key="6">
    <source>
        <dbReference type="SAM" id="MobiDB-lite"/>
    </source>
</evidence>
<keyword evidence="7" id="KW-0472">Membrane</keyword>
<feature type="domain" description="HAMP" evidence="10">
    <location>
        <begin position="227"/>
        <end position="280"/>
    </location>
</feature>
<dbReference type="Pfam" id="PF00672">
    <property type="entry name" value="HAMP"/>
    <property type="match status" value="1"/>
</dbReference>
<feature type="domain" description="T-SNARE coiled-coil homology" evidence="9">
    <location>
        <begin position="472"/>
        <end position="534"/>
    </location>
</feature>
<evidence type="ECO:0000259" key="8">
    <source>
        <dbReference type="PROSITE" id="PS50111"/>
    </source>
</evidence>
<feature type="transmembrane region" description="Helical" evidence="7">
    <location>
        <begin position="6"/>
        <end position="28"/>
    </location>
</feature>
<keyword evidence="2" id="KW-1003">Cell membrane</keyword>
<organism evidence="11 12">
    <name type="scientific">Cohaesibacter celericrescens</name>
    <dbReference type="NCBI Taxonomy" id="2067669"/>
    <lineage>
        <taxon>Bacteria</taxon>
        <taxon>Pseudomonadati</taxon>
        <taxon>Pseudomonadota</taxon>
        <taxon>Alphaproteobacteria</taxon>
        <taxon>Hyphomicrobiales</taxon>
        <taxon>Cohaesibacteraceae</taxon>
    </lineage>
</organism>
<evidence type="ECO:0000313" key="11">
    <source>
        <dbReference type="EMBL" id="PLW77949.1"/>
    </source>
</evidence>
<evidence type="ECO:0008006" key="13">
    <source>
        <dbReference type="Google" id="ProtNLM"/>
    </source>
</evidence>
<dbReference type="InterPro" id="IPR003660">
    <property type="entry name" value="HAMP_dom"/>
</dbReference>
<gene>
    <name evidence="11" type="ORF">C0081_06660</name>
</gene>
<dbReference type="SUPFAM" id="SSF158472">
    <property type="entry name" value="HAMP domain-like"/>
    <property type="match status" value="1"/>
</dbReference>
<dbReference type="SMART" id="SM00304">
    <property type="entry name" value="HAMP"/>
    <property type="match status" value="1"/>
</dbReference>
<evidence type="ECO:0000259" key="10">
    <source>
        <dbReference type="PROSITE" id="PS50885"/>
    </source>
</evidence>
<keyword evidence="7" id="KW-1133">Transmembrane helix</keyword>
<dbReference type="SUPFAM" id="SSF58104">
    <property type="entry name" value="Methyl-accepting chemotaxis protein (MCP) signaling domain"/>
    <property type="match status" value="1"/>
</dbReference>
<evidence type="ECO:0000256" key="2">
    <source>
        <dbReference type="ARBA" id="ARBA00022519"/>
    </source>
</evidence>